<keyword evidence="2" id="KW-0238">DNA-binding</keyword>
<gene>
    <name evidence="5" type="ORF">skT53_25590</name>
</gene>
<dbReference type="Pfam" id="PF00392">
    <property type="entry name" value="GntR"/>
    <property type="match status" value="1"/>
</dbReference>
<keyword evidence="6" id="KW-1185">Reference proteome</keyword>
<dbReference type="Proteomes" id="UP000593802">
    <property type="component" value="Chromosome"/>
</dbReference>
<dbReference type="SUPFAM" id="SSF46785">
    <property type="entry name" value="Winged helix' DNA-binding domain"/>
    <property type="match status" value="1"/>
</dbReference>
<evidence type="ECO:0000313" key="6">
    <source>
        <dbReference type="Proteomes" id="UP000593802"/>
    </source>
</evidence>
<evidence type="ECO:0000313" key="5">
    <source>
        <dbReference type="EMBL" id="BCJ87574.1"/>
    </source>
</evidence>
<dbReference type="RefSeq" id="WP_200757714.1">
    <property type="nucleotide sequence ID" value="NZ_AP023366.1"/>
</dbReference>
<dbReference type="EMBL" id="AP023366">
    <property type="protein sequence ID" value="BCJ87574.1"/>
    <property type="molecule type" value="Genomic_DNA"/>
</dbReference>
<dbReference type="AlphaFoldDB" id="A0A7I8DBV1"/>
<proteinExistence type="predicted"/>
<accession>A0A7I8DBV1</accession>
<keyword evidence="3" id="KW-0804">Transcription</keyword>
<name>A0A7I8DBV1_9BACL</name>
<organism evidence="5 6">
    <name type="scientific">Effusibacillus dendaii</name>
    <dbReference type="NCBI Taxonomy" id="2743772"/>
    <lineage>
        <taxon>Bacteria</taxon>
        <taxon>Bacillati</taxon>
        <taxon>Bacillota</taxon>
        <taxon>Bacilli</taxon>
        <taxon>Bacillales</taxon>
        <taxon>Alicyclobacillaceae</taxon>
        <taxon>Effusibacillus</taxon>
    </lineage>
</organism>
<protein>
    <submittedName>
        <fullName evidence="5">GntR family transcriptional regulator</fullName>
    </submittedName>
</protein>
<evidence type="ECO:0000259" key="4">
    <source>
        <dbReference type="PROSITE" id="PS50949"/>
    </source>
</evidence>
<dbReference type="PANTHER" id="PTHR38445:SF6">
    <property type="entry name" value="GNTR-FAMILY TRANSCRIPTIONAL REGULATOR"/>
    <property type="match status" value="1"/>
</dbReference>
<dbReference type="PANTHER" id="PTHR38445">
    <property type="entry name" value="HTH-TYPE TRANSCRIPTIONAL REPRESSOR YTRA"/>
    <property type="match status" value="1"/>
</dbReference>
<dbReference type="InterPro" id="IPR036390">
    <property type="entry name" value="WH_DNA-bd_sf"/>
</dbReference>
<reference evidence="5 6" key="1">
    <citation type="submission" date="2020-08" db="EMBL/GenBank/DDBJ databases">
        <title>Complete Genome Sequence of Effusibacillus dendaii Strain skT53, Isolated from Farmland soil.</title>
        <authorList>
            <person name="Konishi T."/>
            <person name="Kawasaki H."/>
        </authorList>
    </citation>
    <scope>NUCLEOTIDE SEQUENCE [LARGE SCALE GENOMIC DNA]</scope>
    <source>
        <strain evidence="6">skT53</strain>
    </source>
</reference>
<dbReference type="InterPro" id="IPR000524">
    <property type="entry name" value="Tscrpt_reg_HTH_GntR"/>
</dbReference>
<evidence type="ECO:0000256" key="1">
    <source>
        <dbReference type="ARBA" id="ARBA00023015"/>
    </source>
</evidence>
<keyword evidence="1" id="KW-0805">Transcription regulation</keyword>
<evidence type="ECO:0000256" key="2">
    <source>
        <dbReference type="ARBA" id="ARBA00023125"/>
    </source>
</evidence>
<dbReference type="InterPro" id="IPR036388">
    <property type="entry name" value="WH-like_DNA-bd_sf"/>
</dbReference>
<evidence type="ECO:0000256" key="3">
    <source>
        <dbReference type="ARBA" id="ARBA00023163"/>
    </source>
</evidence>
<dbReference type="Gene3D" id="1.10.10.10">
    <property type="entry name" value="Winged helix-like DNA-binding domain superfamily/Winged helix DNA-binding domain"/>
    <property type="match status" value="1"/>
</dbReference>
<dbReference type="SMART" id="SM00345">
    <property type="entry name" value="HTH_GNTR"/>
    <property type="match status" value="1"/>
</dbReference>
<sequence>MEFNEREPIYLQIIDDFKQKFANGTYQPGQEIPSRRDLAAQLRVNPNTVQRAYREMEEMNLIKTLRGQGSFLTDDASVARTIREEMVNRLVSDFVRKMSALGRSAADILSDLKLYLDSKGSDPVDHD</sequence>
<dbReference type="PROSITE" id="PS50949">
    <property type="entry name" value="HTH_GNTR"/>
    <property type="match status" value="1"/>
</dbReference>
<dbReference type="KEGG" id="eff:skT53_25590"/>
<dbReference type="CDD" id="cd07377">
    <property type="entry name" value="WHTH_GntR"/>
    <property type="match status" value="1"/>
</dbReference>
<feature type="domain" description="HTH gntR-type" evidence="4">
    <location>
        <begin position="7"/>
        <end position="75"/>
    </location>
</feature>
<dbReference type="GO" id="GO:0003677">
    <property type="term" value="F:DNA binding"/>
    <property type="evidence" value="ECO:0007669"/>
    <property type="project" value="UniProtKB-KW"/>
</dbReference>
<dbReference type="GO" id="GO:0003700">
    <property type="term" value="F:DNA-binding transcription factor activity"/>
    <property type="evidence" value="ECO:0007669"/>
    <property type="project" value="InterPro"/>
</dbReference>